<organism evidence="1 2">
    <name type="scientific">Candidatus Kurthia intestinigallinarum</name>
    <dbReference type="NCBI Taxonomy" id="1562256"/>
    <lineage>
        <taxon>Bacteria</taxon>
        <taxon>Bacillati</taxon>
        <taxon>Bacillota</taxon>
        <taxon>Bacilli</taxon>
        <taxon>Bacillales</taxon>
        <taxon>Caryophanaceae</taxon>
        <taxon>Kurthia</taxon>
    </lineage>
</organism>
<gene>
    <name evidence="1" type="ORF">QI30_08810</name>
</gene>
<dbReference type="EMBL" id="JTFC01000031">
    <property type="protein sequence ID" value="RUS55062.1"/>
    <property type="molecule type" value="Genomic_DNA"/>
</dbReference>
<comment type="caution">
    <text evidence="1">The sequence shown here is derived from an EMBL/GenBank/DDBJ whole genome shotgun (WGS) entry which is preliminary data.</text>
</comment>
<dbReference type="Proteomes" id="UP000288623">
    <property type="component" value="Unassembled WGS sequence"/>
</dbReference>
<dbReference type="RefSeq" id="WP_020189766.1">
    <property type="nucleotide sequence ID" value="NZ_JTFC01000031.1"/>
</dbReference>
<reference evidence="1 2" key="1">
    <citation type="submission" date="2014-11" db="EMBL/GenBank/DDBJ databases">
        <title>Genome sequence and analysis of novel Kurthia sp.</title>
        <authorList>
            <person name="Lawson J.N."/>
            <person name="Gonzalez J.E."/>
            <person name="Rinauldi L."/>
            <person name="Xuan Z."/>
            <person name="Firman A."/>
            <person name="Shaddox L."/>
            <person name="Trudeau A."/>
            <person name="Shah S."/>
            <person name="Reiman D."/>
        </authorList>
    </citation>
    <scope>NUCLEOTIDE SEQUENCE [LARGE SCALE GENOMIC DNA]</scope>
    <source>
        <strain evidence="1 2">3B1D</strain>
    </source>
</reference>
<proteinExistence type="predicted"/>
<name>A0A433RSC4_9BACL</name>
<evidence type="ECO:0000313" key="2">
    <source>
        <dbReference type="Proteomes" id="UP000288623"/>
    </source>
</evidence>
<dbReference type="AlphaFoldDB" id="A0A433RSC4"/>
<dbReference type="OrthoDB" id="2736277at2"/>
<accession>A0A433RSC4</accession>
<evidence type="ECO:0000313" key="1">
    <source>
        <dbReference type="EMBL" id="RUS55062.1"/>
    </source>
</evidence>
<sequence length="59" mass="6760">MNNSIQQYVDQIEGQLLNDLTTNDEANLYDIASHMIEESEVDMMDICQAYEVVKHNLIG</sequence>
<keyword evidence="2" id="KW-1185">Reference proteome</keyword>
<protein>
    <submittedName>
        <fullName evidence="1">Uncharacterized protein</fullName>
    </submittedName>
</protein>